<sequence>MTLYKVLVTITAIIALLIALLAGDKITLIPNSTLHQSSDKQSILSAQPSGTSYYQLQITVDVRKCD</sequence>
<protein>
    <submittedName>
        <fullName evidence="1">Uncharacterized protein</fullName>
    </submittedName>
</protein>
<keyword evidence="2" id="KW-1185">Reference proteome</keyword>
<evidence type="ECO:0000313" key="2">
    <source>
        <dbReference type="Proteomes" id="UP000012046"/>
    </source>
</evidence>
<dbReference type="STRING" id="1129374.AJE_06161"/>
<proteinExistence type="predicted"/>
<name>H3ZD09_9ALTE</name>
<dbReference type="EMBL" id="AHTH01000012">
    <property type="protein sequence ID" value="EHR41598.1"/>
    <property type="molecule type" value="Genomic_DNA"/>
</dbReference>
<gene>
    <name evidence="1" type="ORF">AJE_06161</name>
</gene>
<dbReference type="AlphaFoldDB" id="H3ZD09"/>
<comment type="caution">
    <text evidence="1">The sequence shown here is derived from an EMBL/GenBank/DDBJ whole genome shotgun (WGS) entry which is preliminary data.</text>
</comment>
<reference evidence="1 2" key="1">
    <citation type="journal article" date="2012" name="J. Bacteriol.">
        <title>Genome Sequence of Extracellular-Protease-Producing Alishewanella jeotgali Isolated from Traditional Korean Fermented Seafood.</title>
        <authorList>
            <person name="Jung J."/>
            <person name="Chun J."/>
            <person name="Park W."/>
        </authorList>
    </citation>
    <scope>NUCLEOTIDE SEQUENCE [LARGE SCALE GENOMIC DNA]</scope>
    <source>
        <strain evidence="1 2">KCTC 22429</strain>
    </source>
</reference>
<organism evidence="1 2">
    <name type="scientific">Alishewanella jeotgali KCTC 22429</name>
    <dbReference type="NCBI Taxonomy" id="1129374"/>
    <lineage>
        <taxon>Bacteria</taxon>
        <taxon>Pseudomonadati</taxon>
        <taxon>Pseudomonadota</taxon>
        <taxon>Gammaproteobacteria</taxon>
        <taxon>Alteromonadales</taxon>
        <taxon>Alteromonadaceae</taxon>
        <taxon>Alishewanella</taxon>
    </lineage>
</organism>
<evidence type="ECO:0000313" key="1">
    <source>
        <dbReference type="EMBL" id="EHR41598.1"/>
    </source>
</evidence>
<dbReference type="Proteomes" id="UP000012046">
    <property type="component" value="Unassembled WGS sequence"/>
</dbReference>
<accession>H3ZD09</accession>